<proteinExistence type="predicted"/>
<keyword evidence="5" id="KW-1185">Reference proteome</keyword>
<evidence type="ECO:0000256" key="1">
    <source>
        <dbReference type="ARBA" id="ARBA00023242"/>
    </source>
</evidence>
<dbReference type="Proteomes" id="UP000184330">
    <property type="component" value="Unassembled WGS sequence"/>
</dbReference>
<dbReference type="GO" id="GO:0008270">
    <property type="term" value="F:zinc ion binding"/>
    <property type="evidence" value="ECO:0007669"/>
    <property type="project" value="InterPro"/>
</dbReference>
<feature type="compositionally biased region" description="Basic and acidic residues" evidence="2">
    <location>
        <begin position="53"/>
        <end position="68"/>
    </location>
</feature>
<dbReference type="SUPFAM" id="SSF57701">
    <property type="entry name" value="Zn2/Cys6 DNA-binding domain"/>
    <property type="match status" value="1"/>
</dbReference>
<feature type="compositionally biased region" description="Low complexity" evidence="2">
    <location>
        <begin position="70"/>
        <end position="97"/>
    </location>
</feature>
<feature type="region of interest" description="Disordered" evidence="2">
    <location>
        <begin position="53"/>
        <end position="128"/>
    </location>
</feature>
<evidence type="ECO:0000313" key="5">
    <source>
        <dbReference type="Proteomes" id="UP000184330"/>
    </source>
</evidence>
<dbReference type="AlphaFoldDB" id="A0A1L7X274"/>
<dbReference type="EMBL" id="FJOG01000013">
    <property type="protein sequence ID" value="CZR59107.1"/>
    <property type="molecule type" value="Genomic_DNA"/>
</dbReference>
<accession>A0A1L7X274</accession>
<dbReference type="CDD" id="cd00067">
    <property type="entry name" value="GAL4"/>
    <property type="match status" value="1"/>
</dbReference>
<keyword evidence="1" id="KW-0539">Nucleus</keyword>
<evidence type="ECO:0000259" key="3">
    <source>
        <dbReference type="PROSITE" id="PS50048"/>
    </source>
</evidence>
<protein>
    <recommendedName>
        <fullName evidence="3">Zn(2)-C6 fungal-type domain-containing protein</fullName>
    </recommendedName>
</protein>
<dbReference type="Pfam" id="PF00172">
    <property type="entry name" value="Zn_clus"/>
    <property type="match status" value="1"/>
</dbReference>
<evidence type="ECO:0000313" key="4">
    <source>
        <dbReference type="EMBL" id="CZR59107.1"/>
    </source>
</evidence>
<reference evidence="4 5" key="1">
    <citation type="submission" date="2016-03" db="EMBL/GenBank/DDBJ databases">
        <authorList>
            <person name="Ploux O."/>
        </authorList>
    </citation>
    <scope>NUCLEOTIDE SEQUENCE [LARGE SCALE GENOMIC DNA]</scope>
    <source>
        <strain evidence="4 5">UAMH 11012</strain>
    </source>
</reference>
<dbReference type="GO" id="GO:0000981">
    <property type="term" value="F:DNA-binding transcription factor activity, RNA polymerase II-specific"/>
    <property type="evidence" value="ECO:0007669"/>
    <property type="project" value="InterPro"/>
</dbReference>
<dbReference type="InterPro" id="IPR036864">
    <property type="entry name" value="Zn2-C6_fun-type_DNA-bd_sf"/>
</dbReference>
<dbReference type="InterPro" id="IPR001138">
    <property type="entry name" value="Zn2Cys6_DnaBD"/>
</dbReference>
<gene>
    <name evidence="4" type="ORF">PAC_08999</name>
</gene>
<dbReference type="STRING" id="576137.A0A1L7X274"/>
<sequence length="128" mass="13709">MVYLGGKPSTGCERCRARKIKCDRTAGGCINCEKRGYEFSGYRSEVDLKFRDESQQVARKSKDREAAKMEASASRSSLPGSSGASSASAEPSRRPSAVVKSSRISRTSMARGGIRVGGGFGKEVCCNE</sequence>
<dbReference type="SMART" id="SM00066">
    <property type="entry name" value="GAL4"/>
    <property type="match status" value="1"/>
</dbReference>
<dbReference type="PANTHER" id="PTHR38791">
    <property type="entry name" value="ZN(II)2CYS6 TRANSCRIPTION FACTOR (EUROFUNG)-RELATED-RELATED"/>
    <property type="match status" value="1"/>
</dbReference>
<organism evidence="4 5">
    <name type="scientific">Phialocephala subalpina</name>
    <dbReference type="NCBI Taxonomy" id="576137"/>
    <lineage>
        <taxon>Eukaryota</taxon>
        <taxon>Fungi</taxon>
        <taxon>Dikarya</taxon>
        <taxon>Ascomycota</taxon>
        <taxon>Pezizomycotina</taxon>
        <taxon>Leotiomycetes</taxon>
        <taxon>Helotiales</taxon>
        <taxon>Mollisiaceae</taxon>
        <taxon>Phialocephala</taxon>
        <taxon>Phialocephala fortinii species complex</taxon>
    </lineage>
</organism>
<feature type="domain" description="Zn(2)-C6 fungal-type" evidence="3">
    <location>
        <begin position="11"/>
        <end position="38"/>
    </location>
</feature>
<dbReference type="InterPro" id="IPR053175">
    <property type="entry name" value="DHMBA_Reg_Transcription_Factor"/>
</dbReference>
<dbReference type="Gene3D" id="4.10.240.10">
    <property type="entry name" value="Zn(2)-C6 fungal-type DNA-binding domain"/>
    <property type="match status" value="1"/>
</dbReference>
<name>A0A1L7X274_9HELO</name>
<dbReference type="PROSITE" id="PS50048">
    <property type="entry name" value="ZN2_CY6_FUNGAL_2"/>
    <property type="match status" value="1"/>
</dbReference>
<dbReference type="OrthoDB" id="4314040at2759"/>
<evidence type="ECO:0000256" key="2">
    <source>
        <dbReference type="SAM" id="MobiDB-lite"/>
    </source>
</evidence>
<dbReference type="PANTHER" id="PTHR38791:SF1">
    <property type="entry name" value="TRANSCRIPTION FACTOR, PUTATIVE-RELATED"/>
    <property type="match status" value="1"/>
</dbReference>